<dbReference type="GO" id="GO:0006779">
    <property type="term" value="P:porphyrin-containing compound biosynthetic process"/>
    <property type="evidence" value="ECO:0007669"/>
    <property type="project" value="InterPro"/>
</dbReference>
<comment type="caution">
    <text evidence="2">The sequence shown here is derived from an EMBL/GenBank/DDBJ whole genome shotgun (WGS) entry which is preliminary data.</text>
</comment>
<dbReference type="InterPro" id="IPR038071">
    <property type="entry name" value="UROD/MetE-like_sf"/>
</dbReference>
<dbReference type="Gene3D" id="3.20.20.210">
    <property type="match status" value="1"/>
</dbReference>
<dbReference type="GO" id="GO:0004853">
    <property type="term" value="F:uroporphyrinogen decarboxylase activity"/>
    <property type="evidence" value="ECO:0007669"/>
    <property type="project" value="InterPro"/>
</dbReference>
<feature type="domain" description="Uroporphyrinogen decarboxylase (URO-D)" evidence="1">
    <location>
        <begin position="68"/>
        <end position="319"/>
    </location>
</feature>
<dbReference type="AlphaFoldDB" id="A0A9D2MXY5"/>
<dbReference type="Proteomes" id="UP000823910">
    <property type="component" value="Unassembled WGS sequence"/>
</dbReference>
<organism evidence="2 3">
    <name type="scientific">Candidatus Enterocloster excrementipullorum</name>
    <dbReference type="NCBI Taxonomy" id="2838559"/>
    <lineage>
        <taxon>Bacteria</taxon>
        <taxon>Bacillati</taxon>
        <taxon>Bacillota</taxon>
        <taxon>Clostridia</taxon>
        <taxon>Lachnospirales</taxon>
        <taxon>Lachnospiraceae</taxon>
        <taxon>Enterocloster</taxon>
    </lineage>
</organism>
<dbReference type="Pfam" id="PF01208">
    <property type="entry name" value="URO-D"/>
    <property type="match status" value="1"/>
</dbReference>
<evidence type="ECO:0000313" key="2">
    <source>
        <dbReference type="EMBL" id="HJC05230.1"/>
    </source>
</evidence>
<evidence type="ECO:0000313" key="3">
    <source>
        <dbReference type="Proteomes" id="UP000823910"/>
    </source>
</evidence>
<dbReference type="PANTHER" id="PTHR47099">
    <property type="entry name" value="METHYLCOBAMIDE:COM METHYLTRANSFERASE MTBA"/>
    <property type="match status" value="1"/>
</dbReference>
<evidence type="ECO:0000259" key="1">
    <source>
        <dbReference type="Pfam" id="PF01208"/>
    </source>
</evidence>
<dbReference type="PANTHER" id="PTHR47099:SF1">
    <property type="entry name" value="METHYLCOBAMIDE:COM METHYLTRANSFERASE MTBA"/>
    <property type="match status" value="1"/>
</dbReference>
<protein>
    <submittedName>
        <fullName evidence="2">Uroporphyrinogen III decarboxylase</fullName>
    </submittedName>
</protein>
<dbReference type="EMBL" id="DWWT01000015">
    <property type="protein sequence ID" value="HJC05230.1"/>
    <property type="molecule type" value="Genomic_DNA"/>
</dbReference>
<sequence length="320" mass="36435">MERKERVKAAVKGEWVDHVPCGFSLHFPKTTDSFDKTVKAHLDFFEATDTDIAKIMNENLVTSEDLICTSEDFDKIPEITMDTPYMAEQVRLVREIVKESGKGRFFLGTLHGICASSVHPLEQRGVEYMEARKRVLQCLRTNPDPVLRAFERITKGMCQLAKAYIEEGMDGVYYAALGGERDLLTDEEFEKWFMPYDLEIMDAIRGSGGYCFLHICKDHLNMERYRSYASHADAVNWGVYEAPFSLEEGRGMFPDCAIMGGLPNRSGVMTDGSVEELEKETERVIRSFGKTGFILGADCTLPTEISYERIRRIVEQARKI</sequence>
<name>A0A9D2MXY5_9FIRM</name>
<proteinExistence type="predicted"/>
<dbReference type="InterPro" id="IPR052024">
    <property type="entry name" value="Methanogen_methyltrans"/>
</dbReference>
<dbReference type="SUPFAM" id="SSF51726">
    <property type="entry name" value="UROD/MetE-like"/>
    <property type="match status" value="1"/>
</dbReference>
<dbReference type="InterPro" id="IPR000257">
    <property type="entry name" value="Uroporphyrinogen_deCOase"/>
</dbReference>
<reference evidence="2" key="1">
    <citation type="journal article" date="2021" name="PeerJ">
        <title>Extensive microbial diversity within the chicken gut microbiome revealed by metagenomics and culture.</title>
        <authorList>
            <person name="Gilroy R."/>
            <person name="Ravi A."/>
            <person name="Getino M."/>
            <person name="Pursley I."/>
            <person name="Horton D.L."/>
            <person name="Alikhan N.F."/>
            <person name="Baker D."/>
            <person name="Gharbi K."/>
            <person name="Hall N."/>
            <person name="Watson M."/>
            <person name="Adriaenssens E.M."/>
            <person name="Foster-Nyarko E."/>
            <person name="Jarju S."/>
            <person name="Secka A."/>
            <person name="Antonio M."/>
            <person name="Oren A."/>
            <person name="Chaudhuri R.R."/>
            <person name="La Ragione R."/>
            <person name="Hildebrand F."/>
            <person name="Pallen M.J."/>
        </authorList>
    </citation>
    <scope>NUCLEOTIDE SEQUENCE</scope>
    <source>
        <strain evidence="2">CHK180-15479</strain>
    </source>
</reference>
<accession>A0A9D2MXY5</accession>
<gene>
    <name evidence="2" type="ORF">H9704_03620</name>
</gene>
<reference evidence="2" key="2">
    <citation type="submission" date="2021-04" db="EMBL/GenBank/DDBJ databases">
        <authorList>
            <person name="Gilroy R."/>
        </authorList>
    </citation>
    <scope>NUCLEOTIDE SEQUENCE</scope>
    <source>
        <strain evidence="2">CHK180-15479</strain>
    </source>
</reference>